<evidence type="ECO:0000313" key="3">
    <source>
        <dbReference type="WBParaSite" id="HCON_00115710-00001"/>
    </source>
</evidence>
<feature type="domain" description="Reverse transcriptase" evidence="1">
    <location>
        <begin position="1"/>
        <end position="138"/>
    </location>
</feature>
<name>A0A7I4YN76_HAECO</name>
<dbReference type="PANTHER" id="PTHR47027:SF29">
    <property type="entry name" value="C2H2-TYPE DOMAIN-CONTAINING PROTEIN"/>
    <property type="match status" value="1"/>
</dbReference>
<dbReference type="AlphaFoldDB" id="A0A7I4YN76"/>
<protein>
    <submittedName>
        <fullName evidence="3">Reverse transcriptase domain-containing protein</fullName>
    </submittedName>
</protein>
<keyword evidence="2" id="KW-1185">Reference proteome</keyword>
<dbReference type="Proteomes" id="UP000025227">
    <property type="component" value="Unplaced"/>
</dbReference>
<dbReference type="Pfam" id="PF00078">
    <property type="entry name" value="RVT_1"/>
    <property type="match status" value="1"/>
</dbReference>
<dbReference type="InterPro" id="IPR000477">
    <property type="entry name" value="RT_dom"/>
</dbReference>
<accession>A0A7I4YN76</accession>
<dbReference type="OMA" id="HIDNRIS"/>
<organism evidence="2 3">
    <name type="scientific">Haemonchus contortus</name>
    <name type="common">Barber pole worm</name>
    <dbReference type="NCBI Taxonomy" id="6289"/>
    <lineage>
        <taxon>Eukaryota</taxon>
        <taxon>Metazoa</taxon>
        <taxon>Ecdysozoa</taxon>
        <taxon>Nematoda</taxon>
        <taxon>Chromadorea</taxon>
        <taxon>Rhabditida</taxon>
        <taxon>Rhabditina</taxon>
        <taxon>Rhabditomorpha</taxon>
        <taxon>Strongyloidea</taxon>
        <taxon>Trichostrongylidae</taxon>
        <taxon>Haemonchus</taxon>
    </lineage>
</organism>
<reference evidence="3" key="1">
    <citation type="submission" date="2020-12" db="UniProtKB">
        <authorList>
            <consortium name="WormBaseParasite"/>
        </authorList>
    </citation>
    <scope>IDENTIFICATION</scope>
    <source>
        <strain evidence="3">MHco3</strain>
    </source>
</reference>
<sequence>MWRVSDSLCIAFVDYRKAFDSVETNAMLNAMSRCGVNSCYVDLLEELNRGSTTEIKLFNDPCRIKICKGVRQGDTISPKLFALTLEALFNDLDWTGGIEIDGENLTYLLFAGDCVIFAHDAIELQAKLVQLQTKSDLK</sequence>
<dbReference type="SUPFAM" id="SSF56672">
    <property type="entry name" value="DNA/RNA polymerases"/>
    <property type="match status" value="1"/>
</dbReference>
<dbReference type="WBParaSite" id="HCON_00115710-00001">
    <property type="protein sequence ID" value="HCON_00115710-00001"/>
    <property type="gene ID" value="HCON_00115710"/>
</dbReference>
<proteinExistence type="predicted"/>
<dbReference type="PROSITE" id="PS50878">
    <property type="entry name" value="RT_POL"/>
    <property type="match status" value="1"/>
</dbReference>
<evidence type="ECO:0000313" key="2">
    <source>
        <dbReference type="Proteomes" id="UP000025227"/>
    </source>
</evidence>
<evidence type="ECO:0000259" key="1">
    <source>
        <dbReference type="PROSITE" id="PS50878"/>
    </source>
</evidence>
<dbReference type="PANTHER" id="PTHR47027">
    <property type="entry name" value="REVERSE TRANSCRIPTASE DOMAIN-CONTAINING PROTEIN"/>
    <property type="match status" value="1"/>
</dbReference>
<dbReference type="InterPro" id="IPR043502">
    <property type="entry name" value="DNA/RNA_pol_sf"/>
</dbReference>
<dbReference type="OrthoDB" id="410104at2759"/>